<dbReference type="SUPFAM" id="SSF117281">
    <property type="entry name" value="Kelch motif"/>
    <property type="match status" value="1"/>
</dbReference>
<name>A0ABN7VE91_GIGMA</name>
<protein>
    <submittedName>
        <fullName evidence="1">7715_t:CDS:1</fullName>
    </submittedName>
</protein>
<sequence>MSKGWTNVTPSGIEPSKLKSISCAKFNNESKISIFGGWPPTNDDSYDYLWIFDTLKKTWSVSNSSFDIIGPRWGYSAVALPDGVLYIGGVYSTLYMPMNALPFYNTTSDSWIVVVLGHPPPREEFSAVLTSDGRIIIYGGMKETEVYSDLWVLYMSKVNAPLLWVNETERISNPINLKLVEHTATLVDNYMLVAFGVIQDGNISHKRDPIITNHTYSISSSIFLLDVSQQDSYKWVTEFTPTK</sequence>
<gene>
    <name evidence="1" type="ORF">GMARGA_LOCUS17576</name>
</gene>
<dbReference type="PANTHER" id="PTHR23244">
    <property type="entry name" value="KELCH REPEAT DOMAIN"/>
    <property type="match status" value="1"/>
</dbReference>
<comment type="caution">
    <text evidence="1">The sequence shown here is derived from an EMBL/GenBank/DDBJ whole genome shotgun (WGS) entry which is preliminary data.</text>
</comment>
<dbReference type="Proteomes" id="UP000789901">
    <property type="component" value="Unassembled WGS sequence"/>
</dbReference>
<keyword evidence="2" id="KW-1185">Reference proteome</keyword>
<reference evidence="1 2" key="1">
    <citation type="submission" date="2021-06" db="EMBL/GenBank/DDBJ databases">
        <authorList>
            <person name="Kallberg Y."/>
            <person name="Tangrot J."/>
            <person name="Rosling A."/>
        </authorList>
    </citation>
    <scope>NUCLEOTIDE SEQUENCE [LARGE SCALE GENOMIC DNA]</scope>
    <source>
        <strain evidence="1 2">120-4 pot B 10/14</strain>
    </source>
</reference>
<accession>A0ABN7VE91</accession>
<dbReference type="Gene3D" id="2.120.10.80">
    <property type="entry name" value="Kelch-type beta propeller"/>
    <property type="match status" value="2"/>
</dbReference>
<dbReference type="EMBL" id="CAJVQB010013392">
    <property type="protein sequence ID" value="CAG8761848.1"/>
    <property type="molecule type" value="Genomic_DNA"/>
</dbReference>
<proteinExistence type="predicted"/>
<evidence type="ECO:0000313" key="1">
    <source>
        <dbReference type="EMBL" id="CAG8761848.1"/>
    </source>
</evidence>
<evidence type="ECO:0000313" key="2">
    <source>
        <dbReference type="Proteomes" id="UP000789901"/>
    </source>
</evidence>
<dbReference type="PANTHER" id="PTHR23244:SF456">
    <property type="entry name" value="MULTIPLE EPIDERMAL GROWTH FACTOR-LIKE DOMAINS PROTEIN 8"/>
    <property type="match status" value="1"/>
</dbReference>
<dbReference type="InterPro" id="IPR015915">
    <property type="entry name" value="Kelch-typ_b-propeller"/>
</dbReference>
<organism evidence="1 2">
    <name type="scientific">Gigaspora margarita</name>
    <dbReference type="NCBI Taxonomy" id="4874"/>
    <lineage>
        <taxon>Eukaryota</taxon>
        <taxon>Fungi</taxon>
        <taxon>Fungi incertae sedis</taxon>
        <taxon>Mucoromycota</taxon>
        <taxon>Glomeromycotina</taxon>
        <taxon>Glomeromycetes</taxon>
        <taxon>Diversisporales</taxon>
        <taxon>Gigasporaceae</taxon>
        <taxon>Gigaspora</taxon>
    </lineage>
</organism>